<proteinExistence type="predicted"/>
<evidence type="ECO:0000313" key="2">
    <source>
        <dbReference type="Proteomes" id="UP001230649"/>
    </source>
</evidence>
<comment type="caution">
    <text evidence="1">The sequence shown here is derived from an EMBL/GenBank/DDBJ whole genome shotgun (WGS) entry which is preliminary data.</text>
</comment>
<sequence length="470" mass="50321">MGISSDYEKDATAAYVTDASYRSESDQDPEYDAVFGKHEEGQVDYKSVGWIKATVIMLKTIIALGVLAMPTVLSATGGVPGALIIVVIGLLTTWSGHVVGQFKRNHPEVYSMDTVGEILAGRWGRELFSIAYPLFMIFLAGSGFVAISIAFNAITTHATCTVVWVVIAAVGTFALASIQTLNKVGIVSWIGFVSVMAAIMIITVAVGIQDRPVTAPQVGPWDKNIAAFNSEGTFLGGMAAVSTVVFSYSGTPAFFNVIGEMREPKFYNRSLYICQTVVTATYLTIGIVVYYYCGQYLANPALGSAGVMVKKIAYGIALPGLFVSVTIYTHVGAKMIFVRLLRGSEHLKAHSFVHWAVWLGTVAGCVTISFILAESIPFFGALTSLIGATLGTFMCMVSNGWMWLHDNWSKRHTNKTLYFRSLVALNVFLIVAGIFIMVAGSVAAGKAIQDGYASGTITSSFSCADNSGST</sequence>
<gene>
    <name evidence="1" type="ORF">QFC20_004922</name>
</gene>
<accession>A0ACC2VUP1</accession>
<dbReference type="Proteomes" id="UP001230649">
    <property type="component" value="Unassembled WGS sequence"/>
</dbReference>
<dbReference type="EMBL" id="JASBWS010000062">
    <property type="protein sequence ID" value="KAJ9102815.1"/>
    <property type="molecule type" value="Genomic_DNA"/>
</dbReference>
<protein>
    <submittedName>
        <fullName evidence="1">Uncharacterized protein</fullName>
    </submittedName>
</protein>
<evidence type="ECO:0000313" key="1">
    <source>
        <dbReference type="EMBL" id="KAJ9102815.1"/>
    </source>
</evidence>
<keyword evidence="2" id="KW-1185">Reference proteome</keyword>
<reference evidence="1" key="1">
    <citation type="submission" date="2023-04" db="EMBL/GenBank/DDBJ databases">
        <title>Draft Genome sequencing of Naganishia species isolated from polar environments using Oxford Nanopore Technology.</title>
        <authorList>
            <person name="Leo P."/>
            <person name="Venkateswaran K."/>
        </authorList>
    </citation>
    <scope>NUCLEOTIDE SEQUENCE</scope>
    <source>
        <strain evidence="1">MNA-CCFEE 5262</strain>
    </source>
</reference>
<organism evidence="1 2">
    <name type="scientific">Naganishia adeliensis</name>
    <dbReference type="NCBI Taxonomy" id="92952"/>
    <lineage>
        <taxon>Eukaryota</taxon>
        <taxon>Fungi</taxon>
        <taxon>Dikarya</taxon>
        <taxon>Basidiomycota</taxon>
        <taxon>Agaricomycotina</taxon>
        <taxon>Tremellomycetes</taxon>
        <taxon>Filobasidiales</taxon>
        <taxon>Filobasidiaceae</taxon>
        <taxon>Naganishia</taxon>
    </lineage>
</organism>
<name>A0ACC2VUP1_9TREE</name>